<dbReference type="GO" id="GO:0020037">
    <property type="term" value="F:heme binding"/>
    <property type="evidence" value="ECO:0007669"/>
    <property type="project" value="TreeGrafter"/>
</dbReference>
<dbReference type="PANTHER" id="PTHR19372:SF7">
    <property type="entry name" value="SULFITE OXIDASE, MITOCHONDRIAL"/>
    <property type="match status" value="1"/>
</dbReference>
<dbReference type="Gene3D" id="3.90.420.10">
    <property type="entry name" value="Oxidoreductase, molybdopterin-binding domain"/>
    <property type="match status" value="1"/>
</dbReference>
<reference evidence="3" key="1">
    <citation type="journal article" date="2015" name="Proc. Natl. Acad. Sci. U.S.A.">
        <title>Genome sequencing of adzuki bean (Vigna angularis) provides insight into high starch and low fat accumulation and domestication.</title>
        <authorList>
            <person name="Yang K."/>
            <person name="Tian Z."/>
            <person name="Chen C."/>
            <person name="Luo L."/>
            <person name="Zhao B."/>
            <person name="Wang Z."/>
            <person name="Yu L."/>
            <person name="Li Y."/>
            <person name="Sun Y."/>
            <person name="Li W."/>
            <person name="Chen Y."/>
            <person name="Li Y."/>
            <person name="Zhang Y."/>
            <person name="Ai D."/>
            <person name="Zhao J."/>
            <person name="Shang C."/>
            <person name="Ma Y."/>
            <person name="Wu B."/>
            <person name="Wang M."/>
            <person name="Gao L."/>
            <person name="Sun D."/>
            <person name="Zhang P."/>
            <person name="Guo F."/>
            <person name="Wang W."/>
            <person name="Li Y."/>
            <person name="Wang J."/>
            <person name="Varshney R.K."/>
            <person name="Wang J."/>
            <person name="Ling H.Q."/>
            <person name="Wan P."/>
        </authorList>
    </citation>
    <scope>NUCLEOTIDE SEQUENCE</scope>
    <source>
        <strain evidence="3">cv. Jingnong 6</strain>
    </source>
</reference>
<dbReference type="EMBL" id="CM003380">
    <property type="protein sequence ID" value="KOM56264.1"/>
    <property type="molecule type" value="Genomic_DNA"/>
</dbReference>
<dbReference type="STRING" id="3914.A0A0L9VND2"/>
<dbReference type="Pfam" id="PF00174">
    <property type="entry name" value="Oxidored_molyb"/>
    <property type="match status" value="1"/>
</dbReference>
<dbReference type="GO" id="GO:0008482">
    <property type="term" value="F:sulfite oxidase activity"/>
    <property type="evidence" value="ECO:0007669"/>
    <property type="project" value="TreeGrafter"/>
</dbReference>
<name>A0A0L9VND2_PHAAN</name>
<evidence type="ECO:0000313" key="3">
    <source>
        <dbReference type="Proteomes" id="UP000053144"/>
    </source>
</evidence>
<dbReference type="InterPro" id="IPR000572">
    <property type="entry name" value="OxRdtase_Mopterin-bd_dom"/>
</dbReference>
<dbReference type="Proteomes" id="UP000053144">
    <property type="component" value="Chromosome 10"/>
</dbReference>
<accession>A0A0L9VND2</accession>
<dbReference type="PANTHER" id="PTHR19372">
    <property type="entry name" value="SULFITE REDUCTASE"/>
    <property type="match status" value="1"/>
</dbReference>
<dbReference type="GO" id="GO:0006790">
    <property type="term" value="P:sulfur compound metabolic process"/>
    <property type="evidence" value="ECO:0007669"/>
    <property type="project" value="TreeGrafter"/>
</dbReference>
<dbReference type="InterPro" id="IPR036374">
    <property type="entry name" value="OxRdtase_Mopterin-bd_sf"/>
</dbReference>
<dbReference type="SUPFAM" id="SSF56524">
    <property type="entry name" value="Oxidoreductase molybdopterin-binding domain"/>
    <property type="match status" value="1"/>
</dbReference>
<feature type="domain" description="Oxidoreductase molybdopterin-binding" evidence="1">
    <location>
        <begin position="156"/>
        <end position="267"/>
    </location>
</feature>
<gene>
    <name evidence="2" type="ORF">LR48_Vigan10g215600</name>
</gene>
<dbReference type="Gramene" id="KOM56264">
    <property type="protein sequence ID" value="KOM56264"/>
    <property type="gene ID" value="LR48_Vigan10g215600"/>
</dbReference>
<dbReference type="GO" id="GO:0043546">
    <property type="term" value="F:molybdopterin cofactor binding"/>
    <property type="evidence" value="ECO:0007669"/>
    <property type="project" value="TreeGrafter"/>
</dbReference>
<proteinExistence type="predicted"/>
<sequence length="279" mass="30524">MPGLTAPSDYSQEPPRHPSLLINAKASQFTIPFSLRVSQFFQTLITNRRRVFPFSVSDAIQCGATAFCLGCLLCHPLRFLLQEESRSDTHRRGHKQFGNLQTNAVDAATIVSWCKATIVVLLHSLHRGIRNKGGRCSLNYGCVEVTKTPKIDIVAVMLPKYNVTATLQCAGNRRTAMSKTKTVRGVGWNVSAIGNAIWGGAKLSDVLELVGIPKLTSVTQFGGRHVEFVSVDKCKEENGGPYKASIPLSQATNPEADVLLAYEMNGEVSGFDYAIFLQH</sequence>
<evidence type="ECO:0000313" key="2">
    <source>
        <dbReference type="EMBL" id="KOM56264.1"/>
    </source>
</evidence>
<protein>
    <recommendedName>
        <fullName evidence="1">Oxidoreductase molybdopterin-binding domain-containing protein</fullName>
    </recommendedName>
</protein>
<evidence type="ECO:0000259" key="1">
    <source>
        <dbReference type="Pfam" id="PF00174"/>
    </source>
</evidence>
<dbReference type="AlphaFoldDB" id="A0A0L9VND2"/>
<dbReference type="GO" id="GO:0005739">
    <property type="term" value="C:mitochondrion"/>
    <property type="evidence" value="ECO:0007669"/>
    <property type="project" value="TreeGrafter"/>
</dbReference>
<organism evidence="2 3">
    <name type="scientific">Phaseolus angularis</name>
    <name type="common">Azuki bean</name>
    <name type="synonym">Vigna angularis</name>
    <dbReference type="NCBI Taxonomy" id="3914"/>
    <lineage>
        <taxon>Eukaryota</taxon>
        <taxon>Viridiplantae</taxon>
        <taxon>Streptophyta</taxon>
        <taxon>Embryophyta</taxon>
        <taxon>Tracheophyta</taxon>
        <taxon>Spermatophyta</taxon>
        <taxon>Magnoliopsida</taxon>
        <taxon>eudicotyledons</taxon>
        <taxon>Gunneridae</taxon>
        <taxon>Pentapetalae</taxon>
        <taxon>rosids</taxon>
        <taxon>fabids</taxon>
        <taxon>Fabales</taxon>
        <taxon>Fabaceae</taxon>
        <taxon>Papilionoideae</taxon>
        <taxon>50 kb inversion clade</taxon>
        <taxon>NPAAA clade</taxon>
        <taxon>indigoferoid/millettioid clade</taxon>
        <taxon>Phaseoleae</taxon>
        <taxon>Vigna</taxon>
    </lineage>
</organism>